<dbReference type="Proteomes" id="UP001597453">
    <property type="component" value="Unassembled WGS sequence"/>
</dbReference>
<dbReference type="InterPro" id="IPR004839">
    <property type="entry name" value="Aminotransferase_I/II_large"/>
</dbReference>
<name>A0ABW5RGM5_9MICO</name>
<dbReference type="RefSeq" id="WP_066057697.1">
    <property type="nucleotide sequence ID" value="NZ_JBHUNF010000001.1"/>
</dbReference>
<evidence type="ECO:0000256" key="4">
    <source>
        <dbReference type="ARBA" id="ARBA00022898"/>
    </source>
</evidence>
<dbReference type="EMBL" id="JBHUNF010000001">
    <property type="protein sequence ID" value="MFD2674203.1"/>
    <property type="molecule type" value="Genomic_DNA"/>
</dbReference>
<keyword evidence="7" id="KW-1185">Reference proteome</keyword>
<dbReference type="InterPro" id="IPR015421">
    <property type="entry name" value="PyrdxlP-dep_Trfase_major"/>
</dbReference>
<dbReference type="Pfam" id="PF00155">
    <property type="entry name" value="Aminotran_1_2"/>
    <property type="match status" value="1"/>
</dbReference>
<evidence type="ECO:0000256" key="1">
    <source>
        <dbReference type="ARBA" id="ARBA00001933"/>
    </source>
</evidence>
<feature type="domain" description="Aminotransferase class I/classII large" evidence="5">
    <location>
        <begin position="29"/>
        <end position="380"/>
    </location>
</feature>
<protein>
    <submittedName>
        <fullName evidence="6">Pyridoxal phosphate-dependent aminotransferase</fullName>
        <ecNumber evidence="6">2.6.1.-</ecNumber>
    </submittedName>
</protein>
<keyword evidence="4" id="KW-0663">Pyridoxal phosphate</keyword>
<reference evidence="7" key="1">
    <citation type="journal article" date="2019" name="Int. J. Syst. Evol. Microbiol.">
        <title>The Global Catalogue of Microorganisms (GCM) 10K type strain sequencing project: providing services to taxonomists for standard genome sequencing and annotation.</title>
        <authorList>
            <consortium name="The Broad Institute Genomics Platform"/>
            <consortium name="The Broad Institute Genome Sequencing Center for Infectious Disease"/>
            <person name="Wu L."/>
            <person name="Ma J."/>
        </authorList>
    </citation>
    <scope>NUCLEOTIDE SEQUENCE [LARGE SCALE GENOMIC DNA]</scope>
    <source>
        <strain evidence="7">TISTR 1511</strain>
    </source>
</reference>
<keyword evidence="2 6" id="KW-0032">Aminotransferase</keyword>
<proteinExistence type="predicted"/>
<evidence type="ECO:0000259" key="5">
    <source>
        <dbReference type="Pfam" id="PF00155"/>
    </source>
</evidence>
<dbReference type="CDD" id="cd00609">
    <property type="entry name" value="AAT_like"/>
    <property type="match status" value="1"/>
</dbReference>
<dbReference type="InterPro" id="IPR015424">
    <property type="entry name" value="PyrdxlP-dep_Trfase"/>
</dbReference>
<dbReference type="PANTHER" id="PTHR43807">
    <property type="entry name" value="FI04487P"/>
    <property type="match status" value="1"/>
</dbReference>
<comment type="caution">
    <text evidence="6">The sequence shown here is derived from an EMBL/GenBank/DDBJ whole genome shotgun (WGS) entry which is preliminary data.</text>
</comment>
<evidence type="ECO:0000313" key="6">
    <source>
        <dbReference type="EMBL" id="MFD2674203.1"/>
    </source>
</evidence>
<comment type="cofactor">
    <cofactor evidence="1">
        <name>pyridoxal 5'-phosphate</name>
        <dbReference type="ChEBI" id="CHEBI:597326"/>
    </cofactor>
</comment>
<dbReference type="Gene3D" id="3.40.640.10">
    <property type="entry name" value="Type I PLP-dependent aspartate aminotransferase-like (Major domain)"/>
    <property type="match status" value="1"/>
</dbReference>
<accession>A0ABW5RGM5</accession>
<evidence type="ECO:0000256" key="3">
    <source>
        <dbReference type="ARBA" id="ARBA00022679"/>
    </source>
</evidence>
<dbReference type="InterPro" id="IPR051326">
    <property type="entry name" value="Kynurenine-oxoglutarate_AT"/>
</dbReference>
<gene>
    <name evidence="6" type="ORF">ACFSUQ_02665</name>
</gene>
<keyword evidence="3 6" id="KW-0808">Transferase</keyword>
<evidence type="ECO:0000313" key="7">
    <source>
        <dbReference type="Proteomes" id="UP001597453"/>
    </source>
</evidence>
<dbReference type="EC" id="2.6.1.-" evidence="6"/>
<sequence length="391" mass="42293">MAGLNERMQRFTTTIFAEMSALAAEYGAINLGQGFPDGDGPREVLEAASRSILAGENQYPPARGIPALREAIAEHRSRFFGLRYDPDSEILVTVGATEALAATQLALLEPGDEVIAFEPFYDSYDAGATLAGATLVPVRLHAPEFRFDADELAAAVTPRTRMILCNSPHNPTGRVFRREELEHIAELARAHDLVVLTDEVYEHLTFDGRQHLPIASLPGMRERTVSVGSGGKTFATTGWKVGWITAPANLIAAIATVKQHLTFVSPAPMQRGIAAGLALPADRIAAIRDGLQAQRDLLLDALTRAGLQPFVPEGGYFVVADIASLGFTDSRAFCEELPRQIGVAAIPMSPFYRDAAAAPTLVRFAFSKQPQVLREAGERLRQLARSLGRLP</sequence>
<dbReference type="GO" id="GO:0008483">
    <property type="term" value="F:transaminase activity"/>
    <property type="evidence" value="ECO:0007669"/>
    <property type="project" value="UniProtKB-KW"/>
</dbReference>
<dbReference type="Gene3D" id="3.90.1150.10">
    <property type="entry name" value="Aspartate Aminotransferase, domain 1"/>
    <property type="match status" value="1"/>
</dbReference>
<organism evidence="6 7">
    <name type="scientific">Gulosibacter bifidus</name>
    <dbReference type="NCBI Taxonomy" id="272239"/>
    <lineage>
        <taxon>Bacteria</taxon>
        <taxon>Bacillati</taxon>
        <taxon>Actinomycetota</taxon>
        <taxon>Actinomycetes</taxon>
        <taxon>Micrococcales</taxon>
        <taxon>Microbacteriaceae</taxon>
        <taxon>Gulosibacter</taxon>
    </lineage>
</organism>
<evidence type="ECO:0000256" key="2">
    <source>
        <dbReference type="ARBA" id="ARBA00022576"/>
    </source>
</evidence>
<dbReference type="PANTHER" id="PTHR43807:SF20">
    <property type="entry name" value="FI04487P"/>
    <property type="match status" value="1"/>
</dbReference>
<dbReference type="SUPFAM" id="SSF53383">
    <property type="entry name" value="PLP-dependent transferases"/>
    <property type="match status" value="1"/>
</dbReference>
<dbReference type="InterPro" id="IPR015422">
    <property type="entry name" value="PyrdxlP-dep_Trfase_small"/>
</dbReference>
<dbReference type="NCBIfam" id="NF005855">
    <property type="entry name" value="PRK07777.1"/>
    <property type="match status" value="1"/>
</dbReference>